<keyword evidence="9" id="KW-1185">Reference proteome</keyword>
<dbReference type="PANTHER" id="PTHR13710:SF147">
    <property type="entry name" value="DNA HELICASE"/>
    <property type="match status" value="1"/>
</dbReference>
<dbReference type="GO" id="GO:0005694">
    <property type="term" value="C:chromosome"/>
    <property type="evidence" value="ECO:0007669"/>
    <property type="project" value="TreeGrafter"/>
</dbReference>
<dbReference type="InterPro" id="IPR011545">
    <property type="entry name" value="DEAD/DEAH_box_helicase_dom"/>
</dbReference>
<dbReference type="Pfam" id="PF00270">
    <property type="entry name" value="DEAD"/>
    <property type="match status" value="1"/>
</dbReference>
<dbReference type="Gene3D" id="3.40.50.300">
    <property type="entry name" value="P-loop containing nucleotide triphosphate hydrolases"/>
    <property type="match status" value="2"/>
</dbReference>
<dbReference type="InterPro" id="IPR001650">
    <property type="entry name" value="Helicase_C-like"/>
</dbReference>
<dbReference type="InterPro" id="IPR014001">
    <property type="entry name" value="Helicase_ATP-bd"/>
</dbReference>
<dbReference type="EMBL" id="JAVRJZ010000593">
    <property type="protein sequence ID" value="KAK2702212.1"/>
    <property type="molecule type" value="Genomic_DNA"/>
</dbReference>
<dbReference type="GO" id="GO:0009378">
    <property type="term" value="F:four-way junction helicase activity"/>
    <property type="evidence" value="ECO:0007669"/>
    <property type="project" value="TreeGrafter"/>
</dbReference>
<reference evidence="8" key="1">
    <citation type="submission" date="2023-07" db="EMBL/GenBank/DDBJ databases">
        <title>Chromosome-level genome assembly of Artemia franciscana.</title>
        <authorList>
            <person name="Jo E."/>
        </authorList>
    </citation>
    <scope>NUCLEOTIDE SEQUENCE</scope>
    <source>
        <tissue evidence="8">Whole body</tissue>
    </source>
</reference>
<dbReference type="AlphaFoldDB" id="A0AA88HB78"/>
<dbReference type="GO" id="GO:0005634">
    <property type="term" value="C:nucleus"/>
    <property type="evidence" value="ECO:0007669"/>
    <property type="project" value="TreeGrafter"/>
</dbReference>
<comment type="catalytic activity">
    <reaction evidence="4">
        <text>Couples ATP hydrolysis with the unwinding of duplex DNA by translocating in the 3'-5' direction.</text>
        <dbReference type="EC" id="5.6.2.4"/>
    </reaction>
</comment>
<dbReference type="EC" id="5.6.2.4" evidence="5"/>
<dbReference type="SMART" id="SM00490">
    <property type="entry name" value="HELICc"/>
    <property type="match status" value="1"/>
</dbReference>
<name>A0AA88HB78_ARTSF</name>
<dbReference type="GO" id="GO:0003676">
    <property type="term" value="F:nucleic acid binding"/>
    <property type="evidence" value="ECO:0007669"/>
    <property type="project" value="InterPro"/>
</dbReference>
<dbReference type="Pfam" id="PF00271">
    <property type="entry name" value="Helicase_C"/>
    <property type="match status" value="1"/>
</dbReference>
<dbReference type="PANTHER" id="PTHR13710">
    <property type="entry name" value="DNA HELICASE RECQ FAMILY MEMBER"/>
    <property type="match status" value="1"/>
</dbReference>
<evidence type="ECO:0000259" key="7">
    <source>
        <dbReference type="PROSITE" id="PS51194"/>
    </source>
</evidence>
<evidence type="ECO:0000256" key="2">
    <source>
        <dbReference type="ARBA" id="ARBA00022741"/>
    </source>
</evidence>
<evidence type="ECO:0000313" key="9">
    <source>
        <dbReference type="Proteomes" id="UP001187531"/>
    </source>
</evidence>
<evidence type="ECO:0000256" key="5">
    <source>
        <dbReference type="ARBA" id="ARBA00034808"/>
    </source>
</evidence>
<dbReference type="SUPFAM" id="SSF52540">
    <property type="entry name" value="P-loop containing nucleoside triphosphate hydrolases"/>
    <property type="match status" value="1"/>
</dbReference>
<evidence type="ECO:0000256" key="4">
    <source>
        <dbReference type="ARBA" id="ARBA00034617"/>
    </source>
</evidence>
<feature type="domain" description="Helicase C-terminal" evidence="7">
    <location>
        <begin position="185"/>
        <end position="321"/>
    </location>
</feature>
<keyword evidence="2" id="KW-0547">Nucleotide-binding</keyword>
<evidence type="ECO:0000259" key="6">
    <source>
        <dbReference type="PROSITE" id="PS51192"/>
    </source>
</evidence>
<accession>A0AA88HB78</accession>
<gene>
    <name evidence="8" type="ORF">QYM36_019179</name>
</gene>
<keyword evidence="3" id="KW-0067">ATP-binding</keyword>
<dbReference type="GO" id="GO:0000724">
    <property type="term" value="P:double-strand break repair via homologous recombination"/>
    <property type="evidence" value="ECO:0007669"/>
    <property type="project" value="TreeGrafter"/>
</dbReference>
<dbReference type="GO" id="GO:0005524">
    <property type="term" value="F:ATP binding"/>
    <property type="evidence" value="ECO:0007669"/>
    <property type="project" value="UniProtKB-KW"/>
</dbReference>
<dbReference type="GO" id="GO:0005737">
    <property type="term" value="C:cytoplasm"/>
    <property type="evidence" value="ECO:0007669"/>
    <property type="project" value="TreeGrafter"/>
</dbReference>
<dbReference type="PROSITE" id="PS51192">
    <property type="entry name" value="HELICASE_ATP_BIND_1"/>
    <property type="match status" value="1"/>
</dbReference>
<sequence>MEPGITLLVVPTIALRKHQSDFLLSHGIDSFAVGEKITLVEYDQQVTAISDLSENKPVILVGTPEISMGREGSLGFVLRHRSLLDRRLKFVVVDERHLLYEWCGFRSSFSEVKSFRNFFPRATFLLLTATLLPKDEKLIIEEFLHNHCVVWMTVDRPNVRLDISHYNPPSGLEGSVDWVESWSEAAKRIIGTVNGQPAIVYFSYAWEANAAYSAISSLGVKDAGFTGEYSSLDKNHILAAIRNGEIEILCATTAYGCGLNLPDVRYVVCFGLPKNMSSWMQEQGRAGRDGQPSGAVILLNEKYDINRCVFWLDGSSDGDKK</sequence>
<comment type="caution">
    <text evidence="8">The sequence shown here is derived from an EMBL/GenBank/DDBJ whole genome shotgun (WGS) entry which is preliminary data.</text>
</comment>
<evidence type="ECO:0000256" key="3">
    <source>
        <dbReference type="ARBA" id="ARBA00022840"/>
    </source>
</evidence>
<dbReference type="InterPro" id="IPR027417">
    <property type="entry name" value="P-loop_NTPase"/>
</dbReference>
<dbReference type="PROSITE" id="PS51194">
    <property type="entry name" value="HELICASE_CTER"/>
    <property type="match status" value="1"/>
</dbReference>
<evidence type="ECO:0000256" key="1">
    <source>
        <dbReference type="ARBA" id="ARBA00005446"/>
    </source>
</evidence>
<organism evidence="8 9">
    <name type="scientific">Artemia franciscana</name>
    <name type="common">Brine shrimp</name>
    <name type="synonym">Artemia sanfranciscana</name>
    <dbReference type="NCBI Taxonomy" id="6661"/>
    <lineage>
        <taxon>Eukaryota</taxon>
        <taxon>Metazoa</taxon>
        <taxon>Ecdysozoa</taxon>
        <taxon>Arthropoda</taxon>
        <taxon>Crustacea</taxon>
        <taxon>Branchiopoda</taxon>
        <taxon>Anostraca</taxon>
        <taxon>Artemiidae</taxon>
        <taxon>Artemia</taxon>
    </lineage>
</organism>
<proteinExistence type="inferred from homology"/>
<dbReference type="Proteomes" id="UP001187531">
    <property type="component" value="Unassembled WGS sequence"/>
</dbReference>
<protein>
    <recommendedName>
        <fullName evidence="5">DNA 3'-5' helicase</fullName>
        <ecNumber evidence="5">5.6.2.4</ecNumber>
    </recommendedName>
</protein>
<evidence type="ECO:0000313" key="8">
    <source>
        <dbReference type="EMBL" id="KAK2702212.1"/>
    </source>
</evidence>
<dbReference type="GO" id="GO:0043138">
    <property type="term" value="F:3'-5' DNA helicase activity"/>
    <property type="evidence" value="ECO:0007669"/>
    <property type="project" value="UniProtKB-EC"/>
</dbReference>
<feature type="domain" description="Helicase ATP-binding" evidence="6">
    <location>
        <begin position="1"/>
        <end position="149"/>
    </location>
</feature>
<comment type="similarity">
    <text evidence="1">Belongs to the helicase family. RecQ subfamily.</text>
</comment>